<feature type="region of interest" description="Disordered" evidence="1">
    <location>
        <begin position="35"/>
        <end position="67"/>
    </location>
</feature>
<gene>
    <name evidence="2" type="ORF">SCUD_LOCUS22523</name>
</gene>
<keyword evidence="3" id="KW-1185">Reference proteome</keyword>
<evidence type="ECO:0000256" key="1">
    <source>
        <dbReference type="SAM" id="MobiDB-lite"/>
    </source>
</evidence>
<sequence>MYNEHDVNPQTTDPSVDESEGQKFLNKIRIPNYNRKYNDISNSNPTEPEFISQTRRKSPALVMKSGR</sequence>
<feature type="region of interest" description="Disordered" evidence="1">
    <location>
        <begin position="1"/>
        <end position="23"/>
    </location>
</feature>
<dbReference type="WBParaSite" id="SCUD_0002252501-mRNA-1">
    <property type="protein sequence ID" value="SCUD_0002252501-mRNA-1"/>
    <property type="gene ID" value="SCUD_0002252501"/>
</dbReference>
<reference evidence="2 3" key="2">
    <citation type="submission" date="2018-11" db="EMBL/GenBank/DDBJ databases">
        <authorList>
            <consortium name="Pathogen Informatics"/>
        </authorList>
    </citation>
    <scope>NUCLEOTIDE SEQUENCE [LARGE SCALE GENOMIC DNA]</scope>
    <source>
        <strain evidence="2">Dakar</strain>
        <strain evidence="3">Dakar, Senegal</strain>
    </source>
</reference>
<name>A0A183L5A7_9TREM</name>
<evidence type="ECO:0000313" key="4">
    <source>
        <dbReference type="WBParaSite" id="SCUD_0002252501-mRNA-1"/>
    </source>
</evidence>
<evidence type="ECO:0000313" key="2">
    <source>
        <dbReference type="EMBL" id="VDP79207.1"/>
    </source>
</evidence>
<dbReference type="Proteomes" id="UP000279833">
    <property type="component" value="Unassembled WGS sequence"/>
</dbReference>
<evidence type="ECO:0000313" key="3">
    <source>
        <dbReference type="Proteomes" id="UP000279833"/>
    </source>
</evidence>
<reference evidence="4" key="1">
    <citation type="submission" date="2016-06" db="UniProtKB">
        <authorList>
            <consortium name="WormBaseParasite"/>
        </authorList>
    </citation>
    <scope>IDENTIFICATION</scope>
</reference>
<organism evidence="4">
    <name type="scientific">Schistosoma curassoni</name>
    <dbReference type="NCBI Taxonomy" id="6186"/>
    <lineage>
        <taxon>Eukaryota</taxon>
        <taxon>Metazoa</taxon>
        <taxon>Spiralia</taxon>
        <taxon>Lophotrochozoa</taxon>
        <taxon>Platyhelminthes</taxon>
        <taxon>Trematoda</taxon>
        <taxon>Digenea</taxon>
        <taxon>Strigeidida</taxon>
        <taxon>Schistosomatoidea</taxon>
        <taxon>Schistosomatidae</taxon>
        <taxon>Schistosoma</taxon>
    </lineage>
</organism>
<dbReference type="AlphaFoldDB" id="A0A183L5A7"/>
<accession>A0A183L5A7</accession>
<proteinExistence type="predicted"/>
<protein>
    <submittedName>
        <fullName evidence="2 4">Uncharacterized protein</fullName>
    </submittedName>
</protein>
<dbReference type="EMBL" id="UZAK01049670">
    <property type="protein sequence ID" value="VDP79207.1"/>
    <property type="molecule type" value="Genomic_DNA"/>
</dbReference>